<keyword evidence="6 8" id="KW-0238">DNA-binding</keyword>
<dbReference type="NCBIfam" id="TIGR01063">
    <property type="entry name" value="gyrA"/>
    <property type="match status" value="1"/>
</dbReference>
<dbReference type="InterPro" id="IPR050220">
    <property type="entry name" value="Type_II_DNA_Topoisomerases"/>
</dbReference>
<dbReference type="NCBIfam" id="NF004043">
    <property type="entry name" value="PRK05560.1"/>
    <property type="match status" value="1"/>
</dbReference>
<keyword evidence="5 8" id="KW-0799">Topoisomerase</keyword>
<evidence type="ECO:0000256" key="7">
    <source>
        <dbReference type="ARBA" id="ARBA00023235"/>
    </source>
</evidence>
<keyword evidence="3 8" id="KW-0547">Nucleotide-binding</keyword>
<keyword evidence="12" id="KW-1185">Reference proteome</keyword>
<evidence type="ECO:0000256" key="9">
    <source>
        <dbReference type="PROSITE-ProRule" id="PRU01384"/>
    </source>
</evidence>
<dbReference type="PANTHER" id="PTHR43493">
    <property type="entry name" value="DNA GYRASE/TOPOISOMERASE SUBUNIT A"/>
    <property type="match status" value="1"/>
</dbReference>
<dbReference type="PROSITE" id="PS52040">
    <property type="entry name" value="TOPO_IIA"/>
    <property type="match status" value="1"/>
</dbReference>
<comment type="miscellaneous">
    <text evidence="8">Few gyrases are as efficient as E.coli at forming negative supercoils. Not all organisms have 2 type II topoisomerases; in organisms with a single type II topoisomerase this enzyme also has to decatenate newly replicated chromosomes.</text>
</comment>
<evidence type="ECO:0000256" key="6">
    <source>
        <dbReference type="ARBA" id="ARBA00023125"/>
    </source>
</evidence>
<dbReference type="Gene3D" id="1.10.268.10">
    <property type="entry name" value="Topoisomerase, domain 3"/>
    <property type="match status" value="1"/>
</dbReference>
<comment type="subunit">
    <text evidence="8">Heterotetramer, composed of two GyrA and two GyrB chains. In the heterotetramer, GyrA contains the active site tyrosine that forms a transient covalent intermediate with DNA, while GyrB binds cofactors and catalyzes ATP hydrolysis.</text>
</comment>
<comment type="caution">
    <text evidence="11">The sequence shown here is derived from an EMBL/GenBank/DDBJ whole genome shotgun (WGS) entry which is preliminary data.</text>
</comment>
<dbReference type="EC" id="5.6.2.2" evidence="8"/>
<dbReference type="SUPFAM" id="SSF56719">
    <property type="entry name" value="Type II DNA topoisomerase"/>
    <property type="match status" value="1"/>
</dbReference>
<comment type="catalytic activity">
    <reaction evidence="1 8 9">
        <text>ATP-dependent breakage, passage and rejoining of double-stranded DNA.</text>
        <dbReference type="EC" id="5.6.2.2"/>
    </reaction>
</comment>
<keyword evidence="8" id="KW-0963">Cytoplasm</keyword>
<dbReference type="InterPro" id="IPR005743">
    <property type="entry name" value="GyrA"/>
</dbReference>
<evidence type="ECO:0000256" key="1">
    <source>
        <dbReference type="ARBA" id="ARBA00000185"/>
    </source>
</evidence>
<feature type="active site" description="O-(5'-phospho-DNA)-tyrosine intermediate" evidence="8 9">
    <location>
        <position position="118"/>
    </location>
</feature>
<dbReference type="Gene3D" id="3.90.199.10">
    <property type="entry name" value="Topoisomerase II, domain 5"/>
    <property type="match status" value="1"/>
</dbReference>
<sequence length="811" mass="90000">MTGIHPVDITSEVKTNFINYAMNVIVDRALPDVRDGLKPVQRRIMYAMMLEGLYANQKHAKSASVVGEVMKKYHPHGDSSIYDAMVRLGQWWNIRYPLVHPQGNFGSIDGDPPAAMRYTEARMTKVAEDVLADLEKETVDTKSNYDDTTVEPTVLPSAVPNLLINGATGIAVGMATNIPPHNLTEICNGLLAMVDNPAITLDEMMEHVQGPDFPTGGRISKMGIREAYLTGHSGLKVRGKARIEEKNGRNQIIISEIPYQVNKTNLIQTISAMYKAGKIPDISALRDESDRKDPVRIVVELKRGAIPTLVLNQLYKYTQLQGTFTVINLSIVGGEPRVLPLVDTMRYFLEHRQDVVTRRTVYELKKAEERAHILEGLLKALDDIDEVIARIRASNTSAEARDALMQRFTLSEIQSQAILDMRLQRLVGLEREKIQGEYDELQVIITGLRSILGDEKLLWREIKKEIRDIRDRYGDERRSTISILEDDISKEDLIAVEDMVITMTKAGYLKRSNLTAYREQKRGGRGASGGKLRDEDINTRVFVGSTHDFLLFFTDQGRVFHEKIYDLPEAGRDAKGTHMRNLLPGLRDTENIASVLSVGNFEEEGCFIFATRKGVVKKTMITDYGNITSAGLIAINLQDGDGLIGVGIVQDDDHVVLATRNGKAMRFQSGEVRDTGRATQGVIGIRLREGEDDAVVSMALVPHGDDTSELLSVSELGLGKRTPVGDYPAKGRGGMGVITLDVTDKTGKLVTLARVGGDEELMVLTRKGTVIRTRVEEVRVTGRNAQGVKVINIGDKDSVISAFPIRREDEV</sequence>
<proteinExistence type="inferred from homology"/>
<dbReference type="InterPro" id="IPR013758">
    <property type="entry name" value="Topo_IIA_A/C_ab"/>
</dbReference>
<dbReference type="SUPFAM" id="SSF101904">
    <property type="entry name" value="GyrA/ParC C-terminal domain-like"/>
    <property type="match status" value="1"/>
</dbReference>
<dbReference type="RefSeq" id="WP_317640480.1">
    <property type="nucleotide sequence ID" value="NZ_JAPMIV010000019.1"/>
</dbReference>
<gene>
    <name evidence="8 11" type="primary">gyrA</name>
    <name evidence="11" type="ORF">ORD21_11180</name>
</gene>
<feature type="domain" description="Topo IIA-type catalytic" evidence="10">
    <location>
        <begin position="30"/>
        <end position="493"/>
    </location>
</feature>
<comment type="similarity">
    <text evidence="2 8">Belongs to the type II topoisomerase GyrA/ParC subunit family.</text>
</comment>
<dbReference type="InterPro" id="IPR013757">
    <property type="entry name" value="Topo_IIA_A_a_sf"/>
</dbReference>
<dbReference type="Pfam" id="PF00521">
    <property type="entry name" value="DNA_topoisoIV"/>
    <property type="match status" value="1"/>
</dbReference>
<dbReference type="InterPro" id="IPR035516">
    <property type="entry name" value="Gyrase/topoIV_suA_C"/>
</dbReference>
<feature type="short sequence motif" description="GyrA-box" evidence="8">
    <location>
        <begin position="520"/>
        <end position="526"/>
    </location>
</feature>
<dbReference type="InterPro" id="IPR013760">
    <property type="entry name" value="Topo_IIA-like_dom_sf"/>
</dbReference>
<evidence type="ECO:0000313" key="12">
    <source>
        <dbReference type="Proteomes" id="UP001276150"/>
    </source>
</evidence>
<keyword evidence="4 8" id="KW-0067">ATP-binding</keyword>
<accession>A0ABU4DRY0</accession>
<dbReference type="NCBIfam" id="NF004044">
    <property type="entry name" value="PRK05561.1"/>
    <property type="match status" value="1"/>
</dbReference>
<comment type="function">
    <text evidence="8">A type II topoisomerase that negatively supercoils closed circular double-stranded (ds) DNA in an ATP-dependent manner to modulate DNA topology and maintain chromosomes in an underwound state. Negative supercoiling favors strand separation, and DNA replication, transcription, recombination and repair, all of which involve strand separation. Also able to catalyze the interconversion of other topological isomers of dsDNA rings, including catenanes and knotted rings. Type II topoisomerases break and join 2 DNA strands simultaneously in an ATP-dependent manner.</text>
</comment>
<dbReference type="GO" id="GO:0003918">
    <property type="term" value="F:DNA topoisomerase type II (double strand cut, ATP-hydrolyzing) activity"/>
    <property type="evidence" value="ECO:0007669"/>
    <property type="project" value="UniProtKB-EC"/>
</dbReference>
<dbReference type="Proteomes" id="UP001276150">
    <property type="component" value="Unassembled WGS sequence"/>
</dbReference>
<dbReference type="Gene3D" id="2.120.10.90">
    <property type="entry name" value="DNA gyrase/topoisomerase IV, subunit A, C-terminal"/>
    <property type="match status" value="1"/>
</dbReference>
<evidence type="ECO:0000256" key="3">
    <source>
        <dbReference type="ARBA" id="ARBA00022741"/>
    </source>
</evidence>
<dbReference type="Pfam" id="PF03989">
    <property type="entry name" value="DNA_gyraseA_C"/>
    <property type="match status" value="6"/>
</dbReference>
<comment type="subcellular location">
    <subcellularLocation>
        <location evidence="8">Cytoplasm</location>
    </subcellularLocation>
</comment>
<dbReference type="InterPro" id="IPR006691">
    <property type="entry name" value="GyrA/parC_rep"/>
</dbReference>
<dbReference type="PANTHER" id="PTHR43493:SF5">
    <property type="entry name" value="DNA GYRASE SUBUNIT A, CHLOROPLASTIC_MITOCHONDRIAL"/>
    <property type="match status" value="1"/>
</dbReference>
<evidence type="ECO:0000256" key="8">
    <source>
        <dbReference type="HAMAP-Rule" id="MF_01897"/>
    </source>
</evidence>
<organism evidence="11 12">
    <name type="scientific">Deinococcus arenicola</name>
    <dbReference type="NCBI Taxonomy" id="2994950"/>
    <lineage>
        <taxon>Bacteria</taxon>
        <taxon>Thermotogati</taxon>
        <taxon>Deinococcota</taxon>
        <taxon>Deinococci</taxon>
        <taxon>Deinococcales</taxon>
        <taxon>Deinococcaceae</taxon>
        <taxon>Deinococcus</taxon>
    </lineage>
</organism>
<name>A0ABU4DRY0_9DEIO</name>
<protein>
    <recommendedName>
        <fullName evidence="8">DNA gyrase subunit A</fullName>
        <ecNumber evidence="8">5.6.2.2</ecNumber>
    </recommendedName>
</protein>
<dbReference type="Gene3D" id="3.30.1360.40">
    <property type="match status" value="1"/>
</dbReference>
<dbReference type="SMART" id="SM00434">
    <property type="entry name" value="TOP4c"/>
    <property type="match status" value="1"/>
</dbReference>
<evidence type="ECO:0000256" key="2">
    <source>
        <dbReference type="ARBA" id="ARBA00008263"/>
    </source>
</evidence>
<evidence type="ECO:0000259" key="10">
    <source>
        <dbReference type="PROSITE" id="PS52040"/>
    </source>
</evidence>
<dbReference type="CDD" id="cd00187">
    <property type="entry name" value="TOP4c"/>
    <property type="match status" value="1"/>
</dbReference>
<dbReference type="HAMAP" id="MF_01897">
    <property type="entry name" value="GyrA"/>
    <property type="match status" value="1"/>
</dbReference>
<reference evidence="11 12" key="1">
    <citation type="submission" date="2022-11" db="EMBL/GenBank/DDBJ databases">
        <title>Deinococcus ZS9-10, Low Temperature and Draught-tolerating, UV-resistant Bacteria from Continental Antarctica.</title>
        <authorList>
            <person name="Cheng L."/>
        </authorList>
    </citation>
    <scope>NUCLEOTIDE SEQUENCE [LARGE SCALE GENOMIC DNA]</scope>
    <source>
        <strain evidence="11 12">ZS9-10</strain>
    </source>
</reference>
<evidence type="ECO:0000313" key="11">
    <source>
        <dbReference type="EMBL" id="MDV6375148.1"/>
    </source>
</evidence>
<evidence type="ECO:0000256" key="5">
    <source>
        <dbReference type="ARBA" id="ARBA00023029"/>
    </source>
</evidence>
<dbReference type="EMBL" id="JAPMIV010000019">
    <property type="protein sequence ID" value="MDV6375148.1"/>
    <property type="molecule type" value="Genomic_DNA"/>
</dbReference>
<evidence type="ECO:0000256" key="4">
    <source>
        <dbReference type="ARBA" id="ARBA00022840"/>
    </source>
</evidence>
<dbReference type="InterPro" id="IPR002205">
    <property type="entry name" value="Topo_IIA_dom_A"/>
</dbReference>
<keyword evidence="7 8" id="KW-0413">Isomerase</keyword>